<evidence type="ECO:0000313" key="3">
    <source>
        <dbReference type="Proteomes" id="UP000194946"/>
    </source>
</evidence>
<dbReference type="FunFam" id="3.90.79.10:FF:000019">
    <property type="entry name" value="Thiamin pyrophosphokinase, putative"/>
    <property type="match status" value="1"/>
</dbReference>
<dbReference type="GO" id="GO:0044715">
    <property type="term" value="F:8-oxo-dGDP phosphatase activity"/>
    <property type="evidence" value="ECO:0007669"/>
    <property type="project" value="TreeGrafter"/>
</dbReference>
<comment type="caution">
    <text evidence="2">The sequence shown here is derived from an EMBL/GenBank/DDBJ whole genome shotgun (WGS) entry which is preliminary data.</text>
</comment>
<evidence type="ECO:0000313" key="2">
    <source>
        <dbReference type="EMBL" id="OUI79257.1"/>
    </source>
</evidence>
<accession>A0A251ZX59</accession>
<keyword evidence="3" id="KW-1185">Reference proteome</keyword>
<dbReference type="RefSeq" id="WP_008853636.1">
    <property type="nucleotide sequence ID" value="NZ_JOPB01000001.1"/>
</dbReference>
<dbReference type="CDD" id="cd03676">
    <property type="entry name" value="NUDIX_Tnr3_like"/>
    <property type="match status" value="1"/>
</dbReference>
<dbReference type="InterPro" id="IPR031804">
    <property type="entry name" value="DUF4743"/>
</dbReference>
<sequence>MQPVEFKKLLEYIEHCNTAHLHKDFLPFRACDQIIGWVRPDFMNILYNYGVFKAEDQIDTLPTDMTLEALGEKLIQDKLIQTMNELFDVYPSPYAKPIGQIDRAVLPPLGIIGTGVHLNGLVKDGDDTYLWVGTRSPHKRLDPGKLDHIVAGGIPAGYTHQTALAKEAEEEANLPSELISKAEYSSMVTYSMIRPEGLRRDVLYCYDLWLPKDFKPSPNDGEVVSFELMNIKDVYRRVCDTNDFKFNINLVLIDLFLRLGIISSKSANAQTLKVGLRGKLFP</sequence>
<dbReference type="InterPro" id="IPR015797">
    <property type="entry name" value="NUDIX_hydrolase-like_dom_sf"/>
</dbReference>
<feature type="domain" description="Nudix hydrolase" evidence="1">
    <location>
        <begin position="113"/>
        <end position="252"/>
    </location>
</feature>
<protein>
    <recommendedName>
        <fullName evidence="1">Nudix hydrolase domain-containing protein</fullName>
    </recommendedName>
</protein>
<dbReference type="EMBL" id="JOPB01000001">
    <property type="protein sequence ID" value="OUI79257.1"/>
    <property type="molecule type" value="Genomic_DNA"/>
</dbReference>
<proteinExistence type="predicted"/>
<name>A0A251ZX59_9PROT</name>
<dbReference type="Proteomes" id="UP000194946">
    <property type="component" value="Unassembled WGS sequence"/>
</dbReference>
<dbReference type="PANTHER" id="PTHR13622:SF8">
    <property type="entry name" value="THIAMIN PYROPHOSPHOKINASE 1"/>
    <property type="match status" value="1"/>
</dbReference>
<dbReference type="Pfam" id="PF00293">
    <property type="entry name" value="NUDIX"/>
    <property type="match status" value="1"/>
</dbReference>
<reference evidence="3" key="1">
    <citation type="submission" date="2014-06" db="EMBL/GenBank/DDBJ databases">
        <authorList>
            <person name="Winans N.J."/>
            <person name="Newell P.D."/>
            <person name="Douglas A.E."/>
        </authorList>
    </citation>
    <scope>NUCLEOTIDE SEQUENCE [LARGE SCALE GENOMIC DNA]</scope>
    <source>
        <strain evidence="3">DmL_052</strain>
    </source>
</reference>
<dbReference type="PANTHER" id="PTHR13622">
    <property type="entry name" value="THIAMIN PYROPHOSPHOKINASE"/>
    <property type="match status" value="1"/>
</dbReference>
<evidence type="ECO:0000259" key="1">
    <source>
        <dbReference type="PROSITE" id="PS51462"/>
    </source>
</evidence>
<dbReference type="AlphaFoldDB" id="A0A251ZX59"/>
<dbReference type="InterPro" id="IPR000086">
    <property type="entry name" value="NUDIX_hydrolase_dom"/>
</dbReference>
<dbReference type="SUPFAM" id="SSF55811">
    <property type="entry name" value="Nudix"/>
    <property type="match status" value="1"/>
</dbReference>
<dbReference type="Gene3D" id="3.90.79.10">
    <property type="entry name" value="Nucleoside Triphosphate Pyrophosphohydrolase"/>
    <property type="match status" value="1"/>
</dbReference>
<dbReference type="PROSITE" id="PS51462">
    <property type="entry name" value="NUDIX"/>
    <property type="match status" value="1"/>
</dbReference>
<dbReference type="Pfam" id="PF15916">
    <property type="entry name" value="DUF4743"/>
    <property type="match status" value="1"/>
</dbReference>
<gene>
    <name evidence="2" type="ORF">HK18_01430</name>
</gene>
<organism evidence="2 3">
    <name type="scientific">Commensalibacter intestini</name>
    <dbReference type="NCBI Taxonomy" id="479936"/>
    <lineage>
        <taxon>Bacteria</taxon>
        <taxon>Pseudomonadati</taxon>
        <taxon>Pseudomonadota</taxon>
        <taxon>Alphaproteobacteria</taxon>
        <taxon>Acetobacterales</taxon>
        <taxon>Acetobacteraceae</taxon>
    </lineage>
</organism>